<reference evidence="2 3" key="1">
    <citation type="submission" date="2016-03" db="EMBL/GenBank/DDBJ databases">
        <title>How can Kluyveromyces marxianus grow so fast - potential evolutionary course in Saccharomyces Complex revealed by comparative genomics.</title>
        <authorList>
            <person name="Mo W."/>
            <person name="Lu W."/>
            <person name="Yang X."/>
            <person name="Qi J."/>
            <person name="Lv H."/>
        </authorList>
    </citation>
    <scope>NUCLEOTIDE SEQUENCE [LARGE SCALE GENOMIC DNA]</scope>
    <source>
        <strain evidence="2 3">FIM1</strain>
    </source>
</reference>
<sequence>MMLACDSEIDVSSYLQLDGLQECGVNMEWHGELELSDCEERLEGGILEHVIRTPEDRHIGRSNDYYNGIHHQEQVDYGHSYSSSSSIDSFNCCGDNREFSWCKDQQQQEQNQQRHFSRGTDNSGATTATTATTAGDEKYFGRLLPAQMINMVHTQPVHLIHVHNLKALQTSFEDEEAAANVAALEAAAEAAEAAIIERSAAANASSTPPSLADTRNNSVFSSTRSINNLLQDQQDMENDIKLMPPTKKRSLVAPIMFHAGKSQVTANTNNTHNKIKHHNEPQKLKPNCKNTTKPVSEKDQFVYTLTNKLLPYFGYFLADSNDLEYFDKVRFQEIDYKFSKTYF</sequence>
<dbReference type="EMBL" id="CP015061">
    <property type="protein sequence ID" value="QGN18092.1"/>
    <property type="molecule type" value="Genomic_DNA"/>
</dbReference>
<gene>
    <name evidence="2" type="primary">IME1</name>
    <name evidence="2" type="ORF">FIM1_4412</name>
</gene>
<evidence type="ECO:0000313" key="2">
    <source>
        <dbReference type="EMBL" id="QGN18092.1"/>
    </source>
</evidence>
<dbReference type="Proteomes" id="UP000422736">
    <property type="component" value="Chromosome 7"/>
</dbReference>
<evidence type="ECO:0000256" key="1">
    <source>
        <dbReference type="SAM" id="MobiDB-lite"/>
    </source>
</evidence>
<protein>
    <submittedName>
        <fullName evidence="2">Protein IME1</fullName>
    </submittedName>
</protein>
<evidence type="ECO:0000313" key="3">
    <source>
        <dbReference type="Proteomes" id="UP000422736"/>
    </source>
</evidence>
<keyword evidence="3" id="KW-1185">Reference proteome</keyword>
<proteinExistence type="predicted"/>
<feature type="region of interest" description="Disordered" evidence="1">
    <location>
        <begin position="110"/>
        <end position="130"/>
    </location>
</feature>
<accession>A0ABX6F148</accession>
<name>A0ABX6F148_KLUMA</name>
<organism evidence="2 3">
    <name type="scientific">Kluyveromyces marxianus</name>
    <name type="common">Yeast</name>
    <name type="synonym">Candida kefyr</name>
    <dbReference type="NCBI Taxonomy" id="4911"/>
    <lineage>
        <taxon>Eukaryota</taxon>
        <taxon>Fungi</taxon>
        <taxon>Dikarya</taxon>
        <taxon>Ascomycota</taxon>
        <taxon>Saccharomycotina</taxon>
        <taxon>Saccharomycetes</taxon>
        <taxon>Saccharomycetales</taxon>
        <taxon>Saccharomycetaceae</taxon>
        <taxon>Kluyveromyces</taxon>
    </lineage>
</organism>